<proteinExistence type="predicted"/>
<name>A0AAD8MF60_9APIA</name>
<accession>A0AAD8MF60</accession>
<reference evidence="2" key="2">
    <citation type="submission" date="2023-05" db="EMBL/GenBank/DDBJ databases">
        <authorList>
            <person name="Schelkunov M.I."/>
        </authorList>
    </citation>
    <scope>NUCLEOTIDE SEQUENCE</scope>
    <source>
        <strain evidence="2">Hsosn_3</strain>
        <tissue evidence="2">Leaf</tissue>
    </source>
</reference>
<evidence type="ECO:0000313" key="3">
    <source>
        <dbReference type="Proteomes" id="UP001237642"/>
    </source>
</evidence>
<gene>
    <name evidence="2" type="ORF">POM88_029783</name>
</gene>
<dbReference type="Proteomes" id="UP001237642">
    <property type="component" value="Unassembled WGS sequence"/>
</dbReference>
<evidence type="ECO:0000313" key="2">
    <source>
        <dbReference type="EMBL" id="KAK1373590.1"/>
    </source>
</evidence>
<keyword evidence="3" id="KW-1185">Reference proteome</keyword>
<dbReference type="AlphaFoldDB" id="A0AAD8MF60"/>
<dbReference type="EMBL" id="JAUIZM010000007">
    <property type="protein sequence ID" value="KAK1373590.1"/>
    <property type="molecule type" value="Genomic_DNA"/>
</dbReference>
<protein>
    <submittedName>
        <fullName evidence="2">Uncharacterized protein</fullName>
    </submittedName>
</protein>
<feature type="region of interest" description="Disordered" evidence="1">
    <location>
        <begin position="59"/>
        <end position="105"/>
    </location>
</feature>
<sequence>MLRSTTLSLLPTKSPTKIYHLTALSISVKTFEHEEGSVSSVCSTLVDNDADEVWHVNERSNSEHPGINSDVNNHHFIPRQDFGNYGGGTPSGGTDNNNDKSQEHD</sequence>
<evidence type="ECO:0000256" key="1">
    <source>
        <dbReference type="SAM" id="MobiDB-lite"/>
    </source>
</evidence>
<organism evidence="2 3">
    <name type="scientific">Heracleum sosnowskyi</name>
    <dbReference type="NCBI Taxonomy" id="360622"/>
    <lineage>
        <taxon>Eukaryota</taxon>
        <taxon>Viridiplantae</taxon>
        <taxon>Streptophyta</taxon>
        <taxon>Embryophyta</taxon>
        <taxon>Tracheophyta</taxon>
        <taxon>Spermatophyta</taxon>
        <taxon>Magnoliopsida</taxon>
        <taxon>eudicotyledons</taxon>
        <taxon>Gunneridae</taxon>
        <taxon>Pentapetalae</taxon>
        <taxon>asterids</taxon>
        <taxon>campanulids</taxon>
        <taxon>Apiales</taxon>
        <taxon>Apiaceae</taxon>
        <taxon>Apioideae</taxon>
        <taxon>apioid superclade</taxon>
        <taxon>Tordylieae</taxon>
        <taxon>Tordyliinae</taxon>
        <taxon>Heracleum</taxon>
    </lineage>
</organism>
<reference evidence="2" key="1">
    <citation type="submission" date="2023-02" db="EMBL/GenBank/DDBJ databases">
        <title>Genome of toxic invasive species Heracleum sosnowskyi carries increased number of genes despite the absence of recent whole-genome duplications.</title>
        <authorList>
            <person name="Schelkunov M."/>
            <person name="Shtratnikova V."/>
            <person name="Makarenko M."/>
            <person name="Klepikova A."/>
            <person name="Omelchenko D."/>
            <person name="Novikova G."/>
            <person name="Obukhova E."/>
            <person name="Bogdanov V."/>
            <person name="Penin A."/>
            <person name="Logacheva M."/>
        </authorList>
    </citation>
    <scope>NUCLEOTIDE SEQUENCE</scope>
    <source>
        <strain evidence="2">Hsosn_3</strain>
        <tissue evidence="2">Leaf</tissue>
    </source>
</reference>
<comment type="caution">
    <text evidence="2">The sequence shown here is derived from an EMBL/GenBank/DDBJ whole genome shotgun (WGS) entry which is preliminary data.</text>
</comment>